<dbReference type="EMBL" id="VIEB01000328">
    <property type="protein sequence ID" value="TQD95007.1"/>
    <property type="molecule type" value="Genomic_DNA"/>
</dbReference>
<keyword evidence="2" id="KW-1185">Reference proteome</keyword>
<proteinExistence type="predicted"/>
<sequence>MKLLEFDFLATVDGVIEDGTAKISAAEDEVSSEKTVECEVATKGKMAAGKLKVIQAAK</sequence>
<evidence type="ECO:0000313" key="2">
    <source>
        <dbReference type="Proteomes" id="UP000315295"/>
    </source>
</evidence>
<comment type="caution">
    <text evidence="1">The sequence shown here is derived from an EMBL/GenBank/DDBJ whole genome shotgun (WGS) entry which is preliminary data.</text>
</comment>
<dbReference type="AlphaFoldDB" id="A0A540M8D0"/>
<accession>A0A540M8D0</accession>
<protein>
    <submittedName>
        <fullName evidence="1">Uncharacterized protein</fullName>
    </submittedName>
</protein>
<dbReference type="Proteomes" id="UP000315295">
    <property type="component" value="Unassembled WGS sequence"/>
</dbReference>
<organism evidence="1 2">
    <name type="scientific">Malus baccata</name>
    <name type="common">Siberian crab apple</name>
    <name type="synonym">Pyrus baccata</name>
    <dbReference type="NCBI Taxonomy" id="106549"/>
    <lineage>
        <taxon>Eukaryota</taxon>
        <taxon>Viridiplantae</taxon>
        <taxon>Streptophyta</taxon>
        <taxon>Embryophyta</taxon>
        <taxon>Tracheophyta</taxon>
        <taxon>Spermatophyta</taxon>
        <taxon>Magnoliopsida</taxon>
        <taxon>eudicotyledons</taxon>
        <taxon>Gunneridae</taxon>
        <taxon>Pentapetalae</taxon>
        <taxon>rosids</taxon>
        <taxon>fabids</taxon>
        <taxon>Rosales</taxon>
        <taxon>Rosaceae</taxon>
        <taxon>Amygdaloideae</taxon>
        <taxon>Maleae</taxon>
        <taxon>Malus</taxon>
    </lineage>
</organism>
<gene>
    <name evidence="1" type="ORF">C1H46_019352</name>
</gene>
<evidence type="ECO:0000313" key="1">
    <source>
        <dbReference type="EMBL" id="TQD95007.1"/>
    </source>
</evidence>
<name>A0A540M8D0_MALBA</name>
<reference evidence="1 2" key="1">
    <citation type="journal article" date="2019" name="G3 (Bethesda)">
        <title>Sequencing of a Wild Apple (Malus baccata) Genome Unravels the Differences Between Cultivated and Wild Apple Species Regarding Disease Resistance and Cold Tolerance.</title>
        <authorList>
            <person name="Chen X."/>
        </authorList>
    </citation>
    <scope>NUCLEOTIDE SEQUENCE [LARGE SCALE GENOMIC DNA]</scope>
    <source>
        <strain evidence="2">cv. Shandingzi</strain>
        <tissue evidence="1">Leaves</tissue>
    </source>
</reference>